<dbReference type="SUPFAM" id="SSF52833">
    <property type="entry name" value="Thioredoxin-like"/>
    <property type="match status" value="1"/>
</dbReference>
<proteinExistence type="inferred from homology"/>
<evidence type="ECO:0000256" key="3">
    <source>
        <dbReference type="ARBA" id="ARBA00022490"/>
    </source>
</evidence>
<evidence type="ECO:0000256" key="7">
    <source>
        <dbReference type="ARBA" id="ARBA00023284"/>
    </source>
</evidence>
<dbReference type="GO" id="GO:0008379">
    <property type="term" value="F:thioredoxin peroxidase activity"/>
    <property type="evidence" value="ECO:0007669"/>
    <property type="project" value="TreeGrafter"/>
</dbReference>
<evidence type="ECO:0000256" key="5">
    <source>
        <dbReference type="ARBA" id="ARBA00023002"/>
    </source>
</evidence>
<comment type="function">
    <text evidence="9">Thiol-specific peroxidase that catalyzes the reduction of hydrogen peroxide and organic hydroperoxides to water and alcohols, respectively. Plays a role in cell protection against oxidative stress by detoxifying peroxides.</text>
</comment>
<keyword evidence="6" id="KW-1015">Disulfide bond</keyword>
<organism evidence="12 13">
    <name type="scientific">Pelovirga terrestris</name>
    <dbReference type="NCBI Taxonomy" id="2771352"/>
    <lineage>
        <taxon>Bacteria</taxon>
        <taxon>Pseudomonadati</taxon>
        <taxon>Thermodesulfobacteriota</taxon>
        <taxon>Desulfuromonadia</taxon>
        <taxon>Geobacterales</taxon>
        <taxon>Geobacteraceae</taxon>
        <taxon>Pelovirga</taxon>
    </lineage>
</organism>
<protein>
    <recommendedName>
        <fullName evidence="8">Thioredoxin peroxidase</fullName>
    </recommendedName>
</protein>
<gene>
    <name evidence="12" type="ORF">ICT70_12135</name>
</gene>
<comment type="caution">
    <text evidence="12">The sequence shown here is derived from an EMBL/GenBank/DDBJ whole genome shotgun (WGS) entry which is preliminary data.</text>
</comment>
<dbReference type="GO" id="GO:0033554">
    <property type="term" value="P:cellular response to stress"/>
    <property type="evidence" value="ECO:0007669"/>
    <property type="project" value="TreeGrafter"/>
</dbReference>
<reference evidence="12" key="1">
    <citation type="submission" date="2020-09" db="EMBL/GenBank/DDBJ databases">
        <title>Pelobacter alkaliphilus sp. nov., a novel anaerobic arsenate-reducing bacterium from terrestrial mud volcano.</title>
        <authorList>
            <person name="Khomyakova M.A."/>
            <person name="Merkel A.Y."/>
            <person name="Slobodkin A.I."/>
        </authorList>
    </citation>
    <scope>NUCLEOTIDE SEQUENCE</scope>
    <source>
        <strain evidence="12">M08fum</strain>
    </source>
</reference>
<keyword evidence="3" id="KW-0963">Cytoplasm</keyword>
<dbReference type="RefSeq" id="WP_191157028.1">
    <property type="nucleotide sequence ID" value="NZ_JACWUN010000015.1"/>
</dbReference>
<keyword evidence="4" id="KW-0575">Peroxidase</keyword>
<keyword evidence="5" id="KW-0560">Oxidoreductase</keyword>
<feature type="active site" description="Cysteine sulfenic acid (-SOH) intermediate; for peroxidase activity" evidence="10">
    <location>
        <position position="50"/>
    </location>
</feature>
<sequence length="200" mass="22165">MSVLVGKKAPDIKAPAVMADGSINESFSLSDYHGKYVVLFFYPLDFTFVCPTELIAFSHRIDEFEKRDVQVLGCSIDSQFTHLAWRNTPVENGGIGPVKYPLIADIKHQICRDYDVELDPAGVALRGSFLIDREGTVRHQVVNDLPLGRNIDEMLRMVDALQFHEKHGEVCPAGWKKGDQGMVADGEGVASYLAEQAAKL</sequence>
<dbReference type="GO" id="GO:0045454">
    <property type="term" value="P:cell redox homeostasis"/>
    <property type="evidence" value="ECO:0007669"/>
    <property type="project" value="TreeGrafter"/>
</dbReference>
<dbReference type="PROSITE" id="PS51352">
    <property type="entry name" value="THIOREDOXIN_2"/>
    <property type="match status" value="1"/>
</dbReference>
<dbReference type="InterPro" id="IPR024706">
    <property type="entry name" value="Peroxiredoxin_AhpC-typ"/>
</dbReference>
<evidence type="ECO:0000313" key="12">
    <source>
        <dbReference type="EMBL" id="MBD1401423.1"/>
    </source>
</evidence>
<dbReference type="InterPro" id="IPR050217">
    <property type="entry name" value="Peroxiredoxin"/>
</dbReference>
<evidence type="ECO:0000256" key="10">
    <source>
        <dbReference type="PIRSR" id="PIRSR000239-1"/>
    </source>
</evidence>
<evidence type="ECO:0000256" key="6">
    <source>
        <dbReference type="ARBA" id="ARBA00023157"/>
    </source>
</evidence>
<dbReference type="Pfam" id="PF00578">
    <property type="entry name" value="AhpC-TSA"/>
    <property type="match status" value="1"/>
</dbReference>
<dbReference type="InterPro" id="IPR036249">
    <property type="entry name" value="Thioredoxin-like_sf"/>
</dbReference>
<dbReference type="EMBL" id="JACWUN010000015">
    <property type="protein sequence ID" value="MBD1401423.1"/>
    <property type="molecule type" value="Genomic_DNA"/>
</dbReference>
<keyword evidence="7" id="KW-0676">Redox-active center</keyword>
<evidence type="ECO:0000256" key="9">
    <source>
        <dbReference type="ARBA" id="ARBA00037420"/>
    </source>
</evidence>
<accession>A0A8J6QS25</accession>
<evidence type="ECO:0000256" key="8">
    <source>
        <dbReference type="ARBA" id="ARBA00032824"/>
    </source>
</evidence>
<dbReference type="InterPro" id="IPR000866">
    <property type="entry name" value="AhpC/TSA"/>
</dbReference>
<name>A0A8J6QS25_9BACT</name>
<evidence type="ECO:0000313" key="13">
    <source>
        <dbReference type="Proteomes" id="UP000632828"/>
    </source>
</evidence>
<dbReference type="GO" id="GO:0006979">
    <property type="term" value="P:response to oxidative stress"/>
    <property type="evidence" value="ECO:0007669"/>
    <property type="project" value="TreeGrafter"/>
</dbReference>
<evidence type="ECO:0000256" key="1">
    <source>
        <dbReference type="ARBA" id="ARBA00004496"/>
    </source>
</evidence>
<comment type="subcellular location">
    <subcellularLocation>
        <location evidence="1">Cytoplasm</location>
    </subcellularLocation>
</comment>
<evidence type="ECO:0000256" key="2">
    <source>
        <dbReference type="ARBA" id="ARBA00009796"/>
    </source>
</evidence>
<evidence type="ECO:0000256" key="4">
    <source>
        <dbReference type="ARBA" id="ARBA00022559"/>
    </source>
</evidence>
<dbReference type="Pfam" id="PF10417">
    <property type="entry name" value="1-cysPrx_C"/>
    <property type="match status" value="1"/>
</dbReference>
<dbReference type="CDD" id="cd03015">
    <property type="entry name" value="PRX_Typ2cys"/>
    <property type="match status" value="1"/>
</dbReference>
<dbReference type="FunFam" id="3.40.30.10:FF:000002">
    <property type="entry name" value="Alkyl hydroperoxide reductase C"/>
    <property type="match status" value="1"/>
</dbReference>
<dbReference type="AlphaFoldDB" id="A0A8J6QS25"/>
<evidence type="ECO:0000259" key="11">
    <source>
        <dbReference type="PROSITE" id="PS51352"/>
    </source>
</evidence>
<comment type="similarity">
    <text evidence="2">Belongs to the peroxiredoxin family. AhpC/Prx1 subfamily.</text>
</comment>
<dbReference type="InterPro" id="IPR013766">
    <property type="entry name" value="Thioredoxin_domain"/>
</dbReference>
<keyword evidence="13" id="KW-1185">Reference proteome</keyword>
<feature type="domain" description="Thioredoxin" evidence="11">
    <location>
        <begin position="3"/>
        <end position="163"/>
    </location>
</feature>
<dbReference type="PANTHER" id="PTHR10681:SF128">
    <property type="entry name" value="THIOREDOXIN-DEPENDENT PEROXIDE REDUCTASE, MITOCHONDRIAL"/>
    <property type="match status" value="1"/>
</dbReference>
<dbReference type="Proteomes" id="UP000632828">
    <property type="component" value="Unassembled WGS sequence"/>
</dbReference>
<dbReference type="PIRSF" id="PIRSF000239">
    <property type="entry name" value="AHPC"/>
    <property type="match status" value="1"/>
</dbReference>
<dbReference type="GO" id="GO:0005829">
    <property type="term" value="C:cytosol"/>
    <property type="evidence" value="ECO:0007669"/>
    <property type="project" value="TreeGrafter"/>
</dbReference>
<dbReference type="PANTHER" id="PTHR10681">
    <property type="entry name" value="THIOREDOXIN PEROXIDASE"/>
    <property type="match status" value="1"/>
</dbReference>
<dbReference type="Gene3D" id="3.40.30.10">
    <property type="entry name" value="Glutaredoxin"/>
    <property type="match status" value="1"/>
</dbReference>
<dbReference type="InterPro" id="IPR019479">
    <property type="entry name" value="Peroxiredoxin_C"/>
</dbReference>
<dbReference type="GO" id="GO:0042744">
    <property type="term" value="P:hydrogen peroxide catabolic process"/>
    <property type="evidence" value="ECO:0007669"/>
    <property type="project" value="TreeGrafter"/>
</dbReference>